<reference evidence="8" key="1">
    <citation type="submission" date="2012-03" db="EMBL/GenBank/DDBJ databases">
        <title>Complete sequence of chromosome of Deinococcus peraridilitoris DSM 19664.</title>
        <authorList>
            <person name="Lucas S."/>
            <person name="Copeland A."/>
            <person name="Lapidus A."/>
            <person name="Glavina del Rio T."/>
            <person name="Dalin E."/>
            <person name="Tice H."/>
            <person name="Bruce D."/>
            <person name="Goodwin L."/>
            <person name="Pitluck S."/>
            <person name="Peters L."/>
            <person name="Mikhailova N."/>
            <person name="Lu M."/>
            <person name="Kyrpides N."/>
            <person name="Mavromatis K."/>
            <person name="Ivanova N."/>
            <person name="Brettin T."/>
            <person name="Detter J.C."/>
            <person name="Han C."/>
            <person name="Larimer F."/>
            <person name="Land M."/>
            <person name="Hauser L."/>
            <person name="Markowitz V."/>
            <person name="Cheng J.-F."/>
            <person name="Hugenholtz P."/>
            <person name="Woyke T."/>
            <person name="Wu D."/>
            <person name="Pukall R."/>
            <person name="Steenblock K."/>
            <person name="Brambilla E."/>
            <person name="Klenk H.-P."/>
            <person name="Eisen J.A."/>
        </authorList>
    </citation>
    <scope>NUCLEOTIDE SEQUENCE [LARGE SCALE GENOMIC DNA]</scope>
    <source>
        <strain evidence="8">DSM 19664 / LMG 22246 / CIP 109416 / KR-200</strain>
    </source>
</reference>
<dbReference type="GO" id="GO:0046872">
    <property type="term" value="F:metal ion binding"/>
    <property type="evidence" value="ECO:0007669"/>
    <property type="project" value="UniProtKB-KW"/>
</dbReference>
<feature type="domain" description="Thioredoxin" evidence="6">
    <location>
        <begin position="48"/>
        <end position="224"/>
    </location>
</feature>
<evidence type="ECO:0000256" key="1">
    <source>
        <dbReference type="ARBA" id="ARBA00010996"/>
    </source>
</evidence>
<keyword evidence="8" id="KW-1185">Reference proteome</keyword>
<evidence type="ECO:0000256" key="4">
    <source>
        <dbReference type="PIRSR" id="PIRSR603782-2"/>
    </source>
</evidence>
<dbReference type="CDD" id="cd02968">
    <property type="entry name" value="SCO"/>
    <property type="match status" value="1"/>
</dbReference>
<protein>
    <submittedName>
        <fullName evidence="7">Uncharacterized protein SCO1/SenC/PrrC, involved in biogenesis of respiratory and photosynthetic systems</fullName>
    </submittedName>
</protein>
<dbReference type="eggNOG" id="COG1999">
    <property type="taxonomic scope" value="Bacteria"/>
</dbReference>
<feature type="binding site" evidence="3">
    <location>
        <position position="86"/>
    </location>
    <ligand>
        <name>Cu cation</name>
        <dbReference type="ChEBI" id="CHEBI:23378"/>
    </ligand>
</feature>
<evidence type="ECO:0000256" key="3">
    <source>
        <dbReference type="PIRSR" id="PIRSR603782-1"/>
    </source>
</evidence>
<keyword evidence="4" id="KW-1015">Disulfide bond</keyword>
<evidence type="ECO:0000256" key="5">
    <source>
        <dbReference type="SAM" id="Phobius"/>
    </source>
</evidence>
<gene>
    <name evidence="7" type="ordered locus">Deipe_2516</name>
</gene>
<evidence type="ECO:0000313" key="8">
    <source>
        <dbReference type="Proteomes" id="UP000010467"/>
    </source>
</evidence>
<proteinExistence type="inferred from homology"/>
<dbReference type="Gene3D" id="3.40.30.10">
    <property type="entry name" value="Glutaredoxin"/>
    <property type="match status" value="1"/>
</dbReference>
<accession>U3GK28</accession>
<comment type="similarity">
    <text evidence="1">Belongs to the SCO1/2 family.</text>
</comment>
<feature type="binding site" evidence="3">
    <location>
        <position position="187"/>
    </location>
    <ligand>
        <name>Cu cation</name>
        <dbReference type="ChEBI" id="CHEBI:23378"/>
    </ligand>
</feature>
<dbReference type="InterPro" id="IPR003782">
    <property type="entry name" value="SCO1/SenC"/>
</dbReference>
<name>U3GK28_DEIPD</name>
<dbReference type="HOGENOM" id="CLU_050131_3_0_0"/>
<dbReference type="Pfam" id="PF02630">
    <property type="entry name" value="SCO1-SenC"/>
    <property type="match status" value="1"/>
</dbReference>
<dbReference type="OrthoDB" id="9811998at2"/>
<keyword evidence="2 3" id="KW-0186">Copper</keyword>
<evidence type="ECO:0000313" key="7">
    <source>
        <dbReference type="EMBL" id="AFZ67982.1"/>
    </source>
</evidence>
<feature type="transmembrane region" description="Helical" evidence="5">
    <location>
        <begin position="16"/>
        <end position="35"/>
    </location>
</feature>
<feature type="disulfide bond" description="Redox-active" evidence="4">
    <location>
        <begin position="86"/>
        <end position="90"/>
    </location>
</feature>
<dbReference type="PATRIC" id="fig|937777.3.peg.2522"/>
<dbReference type="Proteomes" id="UP000010467">
    <property type="component" value="Chromosome"/>
</dbReference>
<sequence>MKTEALDASGLDWLGGLTRALLAVAALLGGVWLYARIKSPFAYFGTTYDSRPLAAGFSATDQSGQPFEFASTRGEVVALFFGFTRCPDICPLTLNYLRKAKEQLPADVQDDLRIVFVSLDPERDTVAQLQAYTNFFGGGLTGLRLPEPQLAAVAKSYGVGYAKAPIQPKGASASSGTGTSGNYAINHTTATYLIDREGKMRLVWDYTQLPQLDRVVRDLRQVLKE</sequence>
<evidence type="ECO:0000259" key="6">
    <source>
        <dbReference type="PROSITE" id="PS51352"/>
    </source>
</evidence>
<dbReference type="STRING" id="937777.Deipe_2516"/>
<feature type="binding site" evidence="3">
    <location>
        <position position="90"/>
    </location>
    <ligand>
        <name>Cu cation</name>
        <dbReference type="ChEBI" id="CHEBI:23378"/>
    </ligand>
</feature>
<dbReference type="InterPro" id="IPR036249">
    <property type="entry name" value="Thioredoxin-like_sf"/>
</dbReference>
<dbReference type="EMBL" id="CP003382">
    <property type="protein sequence ID" value="AFZ67982.1"/>
    <property type="molecule type" value="Genomic_DNA"/>
</dbReference>
<dbReference type="RefSeq" id="WP_015236284.1">
    <property type="nucleotide sequence ID" value="NC_019793.1"/>
</dbReference>
<dbReference type="SUPFAM" id="SSF52833">
    <property type="entry name" value="Thioredoxin-like"/>
    <property type="match status" value="1"/>
</dbReference>
<dbReference type="PROSITE" id="PS51352">
    <property type="entry name" value="THIOREDOXIN_2"/>
    <property type="match status" value="1"/>
</dbReference>
<organism evidence="7 8">
    <name type="scientific">Deinococcus peraridilitoris (strain DSM 19664 / LMG 22246 / CIP 109416 / KR-200)</name>
    <dbReference type="NCBI Taxonomy" id="937777"/>
    <lineage>
        <taxon>Bacteria</taxon>
        <taxon>Thermotogati</taxon>
        <taxon>Deinococcota</taxon>
        <taxon>Deinococci</taxon>
        <taxon>Deinococcales</taxon>
        <taxon>Deinococcaceae</taxon>
        <taxon>Deinococcus</taxon>
    </lineage>
</organism>
<dbReference type="InterPro" id="IPR013766">
    <property type="entry name" value="Thioredoxin_domain"/>
</dbReference>
<dbReference type="PANTHER" id="PTHR12151">
    <property type="entry name" value="ELECTRON TRANSPORT PROTIN SCO1/SENC FAMILY MEMBER"/>
    <property type="match status" value="1"/>
</dbReference>
<keyword evidence="5" id="KW-0812">Transmembrane</keyword>
<keyword evidence="3" id="KW-0479">Metal-binding</keyword>
<evidence type="ECO:0000256" key="2">
    <source>
        <dbReference type="ARBA" id="ARBA00023008"/>
    </source>
</evidence>
<keyword evidence="5" id="KW-1133">Transmembrane helix</keyword>
<dbReference type="KEGG" id="dpd:Deipe_2516"/>
<dbReference type="PANTHER" id="PTHR12151:SF25">
    <property type="entry name" value="LINALOOL DEHYDRATASE_ISOMERASE DOMAIN-CONTAINING PROTEIN"/>
    <property type="match status" value="1"/>
</dbReference>
<keyword evidence="5" id="KW-0472">Membrane</keyword>
<dbReference type="AlphaFoldDB" id="U3GK28"/>